<reference evidence="8 9" key="1">
    <citation type="submission" date="2011-05" db="EMBL/GenBank/DDBJ databases">
        <title>Complete sequence of chromosome of Frankia symbiont of Datisca glomerata.</title>
        <authorList>
            <consortium name="US DOE Joint Genome Institute"/>
            <person name="Lucas S."/>
            <person name="Han J."/>
            <person name="Lapidus A."/>
            <person name="Cheng J.-F."/>
            <person name="Goodwin L."/>
            <person name="Pitluck S."/>
            <person name="Peters L."/>
            <person name="Mikhailova N."/>
            <person name="Chertkov O."/>
            <person name="Teshima H."/>
            <person name="Han C."/>
            <person name="Tapia R."/>
            <person name="Land M."/>
            <person name="Hauser L."/>
            <person name="Kyrpides N."/>
            <person name="Ivanova N."/>
            <person name="Pagani I."/>
            <person name="Berry A."/>
            <person name="Pawlowski K."/>
            <person name="Persson T."/>
            <person name="Vanden Heuvel B."/>
            <person name="Benson D."/>
            <person name="Woyke T."/>
        </authorList>
    </citation>
    <scope>NUCLEOTIDE SEQUENCE [LARGE SCALE GENOMIC DNA]</scope>
    <source>
        <strain evidence="9">4085684</strain>
    </source>
</reference>
<feature type="compositionally biased region" description="Low complexity" evidence="6">
    <location>
        <begin position="365"/>
        <end position="411"/>
    </location>
</feature>
<dbReference type="RefSeq" id="WP_013871940.1">
    <property type="nucleotide sequence ID" value="NC_015656.1"/>
</dbReference>
<protein>
    <submittedName>
        <fullName evidence="8">Serine/threonine protein kinase</fullName>
    </submittedName>
</protein>
<dbReference type="CDD" id="cd14014">
    <property type="entry name" value="STKc_PknB_like"/>
    <property type="match status" value="1"/>
</dbReference>
<keyword evidence="8" id="KW-0723">Serine/threonine-protein kinase</keyword>
<keyword evidence="2 5" id="KW-0547">Nucleotide-binding</keyword>
<dbReference type="PROSITE" id="PS50011">
    <property type="entry name" value="PROTEIN_KINASE_DOM"/>
    <property type="match status" value="1"/>
</dbReference>
<dbReference type="PROSITE" id="PS00108">
    <property type="entry name" value="PROTEIN_KINASE_ST"/>
    <property type="match status" value="1"/>
</dbReference>
<dbReference type="EMBL" id="CP002801">
    <property type="protein sequence ID" value="AEH07946.1"/>
    <property type="molecule type" value="Genomic_DNA"/>
</dbReference>
<dbReference type="InterPro" id="IPR036208">
    <property type="entry name" value="VHL_sf"/>
</dbReference>
<accession>F8B4K4</accession>
<dbReference type="InterPro" id="IPR024053">
    <property type="entry name" value="VHL_beta_dom"/>
</dbReference>
<dbReference type="InterPro" id="IPR000719">
    <property type="entry name" value="Prot_kinase_dom"/>
</dbReference>
<dbReference type="eggNOG" id="COG0515">
    <property type="taxonomic scope" value="Bacteria"/>
</dbReference>
<dbReference type="Proteomes" id="UP000001549">
    <property type="component" value="Chromosome"/>
</dbReference>
<dbReference type="GO" id="GO:0004674">
    <property type="term" value="F:protein serine/threonine kinase activity"/>
    <property type="evidence" value="ECO:0007669"/>
    <property type="project" value="UniProtKB-KW"/>
</dbReference>
<evidence type="ECO:0000256" key="1">
    <source>
        <dbReference type="ARBA" id="ARBA00022679"/>
    </source>
</evidence>
<dbReference type="AlphaFoldDB" id="F8B4K4"/>
<dbReference type="InterPro" id="IPR011009">
    <property type="entry name" value="Kinase-like_dom_sf"/>
</dbReference>
<dbReference type="PROSITE" id="PS00107">
    <property type="entry name" value="PROTEIN_KINASE_ATP"/>
    <property type="match status" value="1"/>
</dbReference>
<dbReference type="Gene3D" id="1.10.510.10">
    <property type="entry name" value="Transferase(Phosphotransferase) domain 1"/>
    <property type="match status" value="1"/>
</dbReference>
<feature type="compositionally biased region" description="Low complexity" evidence="6">
    <location>
        <begin position="333"/>
        <end position="348"/>
    </location>
</feature>
<evidence type="ECO:0000256" key="4">
    <source>
        <dbReference type="ARBA" id="ARBA00022840"/>
    </source>
</evidence>
<name>F8B4K4_9ACTN</name>
<sequence length="737" mass="72929">MQPLRSDDPAQVGPYKLVGRLGAGGMGRVYLGRSPAGRAVAVKVVRPELADDPQFRDRFGHEVQAARAVSGAYTAAVIDADPTAERPWLATAYVPGLSLAETIRRTGPLPQESVRTLAAGLAEALAAVHRAGLVHRDLKPSNVLLATDGPRVIDFGISRAADATGLTLTGGVLGSPGFMAPEQITGGEIGPPCDVFALGALIAFAVTGREPFGTGPTPALVYRLVHSEPALDGIDGDLRELVTACLAKDPATRPALTDVLARLTGQDQETTLLRPGPGWLPPPVADMLRTHAAATGTGRPSNAGQSPAAVSVAAASAAVPVPGDDQKRGTAGGIAAATPATPAAPAPASAFGPVPGLAPAPAPVPATAGGDPAGPAASSPASVPAPATVGGSPASSAAPSTSTPSASVPASETDDGPHSRLGPGDVRSPVDAAGTVDAAGIQAEAVTIRAGSVAAHAEASTVRAEPVTVQDETVLTQDETVTAQPVAHGPVTAPPATSRTRIWSRRGAPLAVGAAVLAAVVVATVIGLAAAANGPAEQAAAAGDARLEATASPIAHPASTATSPPPDLSATTSTNTSTQAPAAATAPEALAGGGQPAVTGGGPAAARPVPAAAPRAGTNVPPPAPAAQPPAAQPPAAHTFSFAGSLTRYSCADEGRLVSARTTDGVLATFSNQSPETVQIYWLDFDGSRVAYAPALTAGNAYSSNTYVNHLWLVANSSGRCLAIFTAGTSGGRVTVY</sequence>
<dbReference type="InterPro" id="IPR037140">
    <property type="entry name" value="VHL_beta_dom_sf"/>
</dbReference>
<evidence type="ECO:0000256" key="5">
    <source>
        <dbReference type="PROSITE-ProRule" id="PRU10141"/>
    </source>
</evidence>
<dbReference type="GO" id="GO:0005524">
    <property type="term" value="F:ATP binding"/>
    <property type="evidence" value="ECO:0007669"/>
    <property type="project" value="UniProtKB-UniRule"/>
</dbReference>
<feature type="domain" description="Protein kinase" evidence="7">
    <location>
        <begin position="15"/>
        <end position="272"/>
    </location>
</feature>
<dbReference type="STRING" id="656024.FsymDg_0384"/>
<feature type="region of interest" description="Disordered" evidence="6">
    <location>
        <begin position="319"/>
        <end position="348"/>
    </location>
</feature>
<dbReference type="SMART" id="SM00220">
    <property type="entry name" value="S_TKc"/>
    <property type="match status" value="1"/>
</dbReference>
<evidence type="ECO:0000313" key="8">
    <source>
        <dbReference type="EMBL" id="AEH07946.1"/>
    </source>
</evidence>
<proteinExistence type="predicted"/>
<feature type="compositionally biased region" description="Low complexity" evidence="6">
    <location>
        <begin position="604"/>
        <end position="618"/>
    </location>
</feature>
<dbReference type="Gene3D" id="3.30.200.20">
    <property type="entry name" value="Phosphorylase Kinase, domain 1"/>
    <property type="match status" value="1"/>
</dbReference>
<dbReference type="SUPFAM" id="SSF56112">
    <property type="entry name" value="Protein kinase-like (PK-like)"/>
    <property type="match status" value="1"/>
</dbReference>
<feature type="compositionally biased region" description="Low complexity" evidence="6">
    <location>
        <begin position="556"/>
        <end position="586"/>
    </location>
</feature>
<feature type="compositionally biased region" description="Pro residues" evidence="6">
    <location>
        <begin position="620"/>
        <end position="633"/>
    </location>
</feature>
<feature type="compositionally biased region" description="Gly residues" evidence="6">
    <location>
        <begin position="591"/>
        <end position="603"/>
    </location>
</feature>
<evidence type="ECO:0000313" key="9">
    <source>
        <dbReference type="Proteomes" id="UP000001549"/>
    </source>
</evidence>
<evidence type="ECO:0000256" key="6">
    <source>
        <dbReference type="SAM" id="MobiDB-lite"/>
    </source>
</evidence>
<dbReference type="Pfam" id="PF00069">
    <property type="entry name" value="Pkinase"/>
    <property type="match status" value="1"/>
</dbReference>
<keyword evidence="3 8" id="KW-0418">Kinase</keyword>
<dbReference type="Gene3D" id="2.60.40.780">
    <property type="entry name" value="von Hippel-Lindau disease tumour suppressor, beta domain"/>
    <property type="match status" value="1"/>
</dbReference>
<dbReference type="HOGENOM" id="CLU_000288_135_1_11"/>
<keyword evidence="1" id="KW-0808">Transferase</keyword>
<feature type="region of interest" description="Disordered" evidence="6">
    <location>
        <begin position="556"/>
        <end position="636"/>
    </location>
</feature>
<keyword evidence="4 5" id="KW-0067">ATP-binding</keyword>
<dbReference type="InterPro" id="IPR008271">
    <property type="entry name" value="Ser/Thr_kinase_AS"/>
</dbReference>
<evidence type="ECO:0000256" key="2">
    <source>
        <dbReference type="ARBA" id="ARBA00022741"/>
    </source>
</evidence>
<dbReference type="SUPFAM" id="SSF49468">
    <property type="entry name" value="VHL"/>
    <property type="match status" value="1"/>
</dbReference>
<feature type="binding site" evidence="5">
    <location>
        <position position="43"/>
    </location>
    <ligand>
        <name>ATP</name>
        <dbReference type="ChEBI" id="CHEBI:30616"/>
    </ligand>
</feature>
<gene>
    <name evidence="8" type="ordered locus">FsymDg_0384</name>
</gene>
<evidence type="ECO:0000256" key="3">
    <source>
        <dbReference type="ARBA" id="ARBA00022777"/>
    </source>
</evidence>
<dbReference type="Pfam" id="PF01847">
    <property type="entry name" value="VHL"/>
    <property type="match status" value="1"/>
</dbReference>
<dbReference type="PANTHER" id="PTHR43289">
    <property type="entry name" value="MITOGEN-ACTIVATED PROTEIN KINASE KINASE KINASE 20-RELATED"/>
    <property type="match status" value="1"/>
</dbReference>
<organism evidence="8 9">
    <name type="scientific">Candidatus Protofrankia datiscae</name>
    <dbReference type="NCBI Taxonomy" id="2716812"/>
    <lineage>
        <taxon>Bacteria</taxon>
        <taxon>Bacillati</taxon>
        <taxon>Actinomycetota</taxon>
        <taxon>Actinomycetes</taxon>
        <taxon>Frankiales</taxon>
        <taxon>Frankiaceae</taxon>
        <taxon>Protofrankia</taxon>
    </lineage>
</organism>
<feature type="region of interest" description="Disordered" evidence="6">
    <location>
        <begin position="362"/>
        <end position="431"/>
    </location>
</feature>
<evidence type="ECO:0000259" key="7">
    <source>
        <dbReference type="PROSITE" id="PS50011"/>
    </source>
</evidence>
<dbReference type="PANTHER" id="PTHR43289:SF34">
    <property type="entry name" value="SERINE_THREONINE-PROTEIN KINASE YBDM-RELATED"/>
    <property type="match status" value="1"/>
</dbReference>
<keyword evidence="9" id="KW-1185">Reference proteome</keyword>
<dbReference type="InterPro" id="IPR017441">
    <property type="entry name" value="Protein_kinase_ATP_BS"/>
</dbReference>
<dbReference type="KEGG" id="fsy:FsymDg_0384"/>